<evidence type="ECO:0000256" key="5">
    <source>
        <dbReference type="ARBA" id="ARBA00023277"/>
    </source>
</evidence>
<dbReference type="Proteomes" id="UP000218418">
    <property type="component" value="Chromosome"/>
</dbReference>
<dbReference type="PANTHER" id="PTHR31916">
    <property type="match status" value="1"/>
</dbReference>
<name>A0A1Z4LTY3_9CYAN</name>
<evidence type="ECO:0000256" key="1">
    <source>
        <dbReference type="ARBA" id="ARBA00000094"/>
    </source>
</evidence>
<dbReference type="EC" id="3.2.1.26" evidence="3"/>
<dbReference type="GO" id="GO:0005987">
    <property type="term" value="P:sucrose catabolic process"/>
    <property type="evidence" value="ECO:0007669"/>
    <property type="project" value="TreeGrafter"/>
</dbReference>
<dbReference type="Gene3D" id="1.50.10.10">
    <property type="match status" value="1"/>
</dbReference>
<evidence type="ECO:0000256" key="2">
    <source>
        <dbReference type="ARBA" id="ARBA00007671"/>
    </source>
</evidence>
<dbReference type="GO" id="GO:0033926">
    <property type="term" value="F:endo-alpha-N-acetylgalactosaminidase activity"/>
    <property type="evidence" value="ECO:0007669"/>
    <property type="project" value="InterPro"/>
</dbReference>
<dbReference type="InterPro" id="IPR024746">
    <property type="entry name" value="Glyco_hydro_100"/>
</dbReference>
<keyword evidence="4" id="KW-0378">Hydrolase</keyword>
<dbReference type="SUPFAM" id="SSF48208">
    <property type="entry name" value="Six-hairpin glycosidases"/>
    <property type="match status" value="1"/>
</dbReference>
<comment type="catalytic activity">
    <reaction evidence="1">
        <text>Hydrolysis of terminal non-reducing beta-D-fructofuranoside residues in beta-D-fructofuranosides.</text>
        <dbReference type="EC" id="3.2.1.26"/>
    </reaction>
</comment>
<evidence type="ECO:0000256" key="4">
    <source>
        <dbReference type="ARBA" id="ARBA00022801"/>
    </source>
</evidence>
<dbReference type="OrthoDB" id="501302at2"/>
<evidence type="ECO:0000313" key="8">
    <source>
        <dbReference type="Proteomes" id="UP000218418"/>
    </source>
</evidence>
<keyword evidence="5" id="KW-0119">Carbohydrate metabolism</keyword>
<evidence type="ECO:0000313" key="7">
    <source>
        <dbReference type="EMBL" id="BAY84702.1"/>
    </source>
</evidence>
<dbReference type="EMBL" id="AP018227">
    <property type="protein sequence ID" value="BAY84702.1"/>
    <property type="molecule type" value="Genomic_DNA"/>
</dbReference>
<reference evidence="7 8" key="1">
    <citation type="submission" date="2017-06" db="EMBL/GenBank/DDBJ databases">
        <title>Genome sequencing of cyanobaciteial culture collection at National Institute for Environmental Studies (NIES).</title>
        <authorList>
            <person name="Hirose Y."/>
            <person name="Shimura Y."/>
            <person name="Fujisawa T."/>
            <person name="Nakamura Y."/>
            <person name="Kawachi M."/>
        </authorList>
    </citation>
    <scope>NUCLEOTIDE SEQUENCE [LARGE SCALE GENOMIC DNA]</scope>
    <source>
        <strain evidence="7 8">NIES-267</strain>
    </source>
</reference>
<gene>
    <name evidence="7" type="ORF">NIES267_41980</name>
</gene>
<dbReference type="AlphaFoldDB" id="A0A1Z4LTY3"/>
<organism evidence="7 8">
    <name type="scientific">Calothrix parasitica NIES-267</name>
    <dbReference type="NCBI Taxonomy" id="1973488"/>
    <lineage>
        <taxon>Bacteria</taxon>
        <taxon>Bacillati</taxon>
        <taxon>Cyanobacteriota</taxon>
        <taxon>Cyanophyceae</taxon>
        <taxon>Nostocales</taxon>
        <taxon>Calotrichaceae</taxon>
        <taxon>Calothrix</taxon>
    </lineage>
</organism>
<dbReference type="PANTHER" id="PTHR31916:SF28">
    <property type="entry name" value="NEUTRAL_ALKALINE INVERTASE 3, CHLOROPLASTIC"/>
    <property type="match status" value="1"/>
</dbReference>
<keyword evidence="6" id="KW-0326">Glycosidase</keyword>
<dbReference type="GO" id="GO:0004575">
    <property type="term" value="F:sucrose alpha-glucosidase activity"/>
    <property type="evidence" value="ECO:0007669"/>
    <property type="project" value="TreeGrafter"/>
</dbReference>
<dbReference type="InterPro" id="IPR008928">
    <property type="entry name" value="6-hairpin_glycosidase_sf"/>
</dbReference>
<accession>A0A1Z4LTY3</accession>
<keyword evidence="8" id="KW-1185">Reference proteome</keyword>
<protein>
    <recommendedName>
        <fullName evidence="3">beta-fructofuranosidase</fullName>
        <ecNumber evidence="3">3.2.1.26</ecNumber>
    </recommendedName>
</protein>
<comment type="similarity">
    <text evidence="2">Belongs to the glycosyl hydrolase 100 family.</text>
</comment>
<dbReference type="Pfam" id="PF12899">
    <property type="entry name" value="Glyco_hydro_100"/>
    <property type="match status" value="1"/>
</dbReference>
<sequence>MQYFSPESILNQSIIYYQGKPVGTLAAKDTSRKEASNYNQCFVRDFVSAAILFLIINQIDIVRNFLELTLKLQPQSHPSNSKQPARGLIPASFKVIALDDGEEYIKADYGDYAIGGVVPVDSCLWWIILLHAYVRATDDYAFTHQPQFQKGIRMITELCMAPRFDSYPGLFVLDGSCTIDRRMGIEGFPIEIQVLFYSALSGARELLTIAPENKLVLNQIDTRIVELGKFIHKQYWIDSDRLTEINRFRNDEYCSISLNEFNIYPASIVPYRLNEWLPPMGGYFAGNAGVSNLDIRFFSLGNLLSIVFELTTKEQSQAIMNLIEERWDDLIGEIPMKMCFPALEGKEYQLLTGCDPKNVPWSYHNGGNWPVLLWVLVAAAIKTNRILVAEKAIQIAQLRLEKDEYPEYYDGKSKLLIGREARLFQTWTVSGFLLAKELIRNPSSLKLFGSTYF</sequence>
<evidence type="ECO:0000256" key="6">
    <source>
        <dbReference type="ARBA" id="ARBA00023295"/>
    </source>
</evidence>
<dbReference type="InterPro" id="IPR012341">
    <property type="entry name" value="6hp_glycosidase-like_sf"/>
</dbReference>
<evidence type="ECO:0000256" key="3">
    <source>
        <dbReference type="ARBA" id="ARBA00012758"/>
    </source>
</evidence>
<proteinExistence type="inferred from homology"/>